<dbReference type="CDD" id="cd13589">
    <property type="entry name" value="PBP2_polyamine_RpCGA009"/>
    <property type="match status" value="1"/>
</dbReference>
<dbReference type="Proteomes" id="UP001597213">
    <property type="component" value="Unassembled WGS sequence"/>
</dbReference>
<gene>
    <name evidence="3" type="ORF">ACFSCT_00515</name>
</gene>
<reference evidence="4" key="1">
    <citation type="journal article" date="2019" name="Int. J. Syst. Evol. Microbiol.">
        <title>The Global Catalogue of Microorganisms (GCM) 10K type strain sequencing project: providing services to taxonomists for standard genome sequencing and annotation.</title>
        <authorList>
            <consortium name="The Broad Institute Genomics Platform"/>
            <consortium name="The Broad Institute Genome Sequencing Center for Infectious Disease"/>
            <person name="Wu L."/>
            <person name="Ma J."/>
        </authorList>
    </citation>
    <scope>NUCLEOTIDE SEQUENCE [LARGE SCALE GENOMIC DNA]</scope>
    <source>
        <strain evidence="4">CCUG 56029</strain>
    </source>
</reference>
<keyword evidence="1 2" id="KW-0732">Signal</keyword>
<dbReference type="PANTHER" id="PTHR30006:SF2">
    <property type="entry name" value="ABC TRANSPORTER SUBSTRATE-BINDING PROTEIN"/>
    <property type="match status" value="1"/>
</dbReference>
<dbReference type="InterPro" id="IPR006059">
    <property type="entry name" value="SBP"/>
</dbReference>
<protein>
    <submittedName>
        <fullName evidence="3">ABC transporter substrate-binding protein</fullName>
    </submittedName>
</protein>
<proteinExistence type="predicted"/>
<name>A0ABW4R1U8_9RHOB</name>
<dbReference type="Pfam" id="PF13416">
    <property type="entry name" value="SBP_bac_8"/>
    <property type="match status" value="1"/>
</dbReference>
<dbReference type="RefSeq" id="WP_379139335.1">
    <property type="nucleotide sequence ID" value="NZ_JBHUEN010000003.1"/>
</dbReference>
<sequence length="349" mass="37465">MKKRTLRLAAIGTALVTLAGAAEADTVVLAAYSGIFQDNFTKAVIEPFMQANPDVTIEYYGMPNSAQTLGTLRAQKASPQIDLSIMDISVAKAATDEGLFAPLDGSVSSNIDDLYPQARAEGVNAVGITFDNLVLLYNTDAVKTKPDSWNALWDPALAGQVSIAAPPDIQGIVLTILADRMAGGTDYMASLEAGYKKLEELAPNVQTWDPRPDVYQPISSGTSQAGIGWNARAQVYADMSDGKLGVVLPQEGSGFQINVIGLSQNAPAGDSAKKFLDYALSPETQARFTETMFYAPTNSKAAAMIAPAALERTAAGRMDDMIDINWLQVATIRDQILDNWRRRIIPLSR</sequence>
<evidence type="ECO:0000313" key="3">
    <source>
        <dbReference type="EMBL" id="MFD1880196.1"/>
    </source>
</evidence>
<dbReference type="Gene3D" id="3.40.190.10">
    <property type="entry name" value="Periplasmic binding protein-like II"/>
    <property type="match status" value="2"/>
</dbReference>
<evidence type="ECO:0000256" key="1">
    <source>
        <dbReference type="ARBA" id="ARBA00022729"/>
    </source>
</evidence>
<evidence type="ECO:0000313" key="4">
    <source>
        <dbReference type="Proteomes" id="UP001597213"/>
    </source>
</evidence>
<organism evidence="3 4">
    <name type="scientific">Paracoccus pacificus</name>
    <dbReference type="NCBI Taxonomy" id="1463598"/>
    <lineage>
        <taxon>Bacteria</taxon>
        <taxon>Pseudomonadati</taxon>
        <taxon>Pseudomonadota</taxon>
        <taxon>Alphaproteobacteria</taxon>
        <taxon>Rhodobacterales</taxon>
        <taxon>Paracoccaceae</taxon>
        <taxon>Paracoccus</taxon>
    </lineage>
</organism>
<feature type="chain" id="PRO_5047541596" evidence="2">
    <location>
        <begin position="25"/>
        <end position="349"/>
    </location>
</feature>
<evidence type="ECO:0000256" key="2">
    <source>
        <dbReference type="SAM" id="SignalP"/>
    </source>
</evidence>
<dbReference type="PANTHER" id="PTHR30006">
    <property type="entry name" value="THIAMINE-BINDING PERIPLASMIC PROTEIN-RELATED"/>
    <property type="match status" value="1"/>
</dbReference>
<dbReference type="EMBL" id="JBHUEN010000003">
    <property type="protein sequence ID" value="MFD1880196.1"/>
    <property type="molecule type" value="Genomic_DNA"/>
</dbReference>
<dbReference type="SUPFAM" id="SSF53850">
    <property type="entry name" value="Periplasmic binding protein-like II"/>
    <property type="match status" value="1"/>
</dbReference>
<accession>A0ABW4R1U8</accession>
<keyword evidence="4" id="KW-1185">Reference proteome</keyword>
<comment type="caution">
    <text evidence="3">The sequence shown here is derived from an EMBL/GenBank/DDBJ whole genome shotgun (WGS) entry which is preliminary data.</text>
</comment>
<feature type="signal peptide" evidence="2">
    <location>
        <begin position="1"/>
        <end position="24"/>
    </location>
</feature>